<dbReference type="InterPro" id="IPR036690">
    <property type="entry name" value="Fdx_antiC-bd_sf"/>
</dbReference>
<accession>A0A261U3M8</accession>
<dbReference type="Pfam" id="PF17759">
    <property type="entry name" value="tRNA_synthFbeta"/>
    <property type="match status" value="1"/>
</dbReference>
<evidence type="ECO:0000259" key="19">
    <source>
        <dbReference type="PROSITE" id="PS51483"/>
    </source>
</evidence>
<keyword evidence="8 15" id="KW-0547">Nucleotide-binding</keyword>
<evidence type="ECO:0000256" key="5">
    <source>
        <dbReference type="ARBA" id="ARBA00022555"/>
    </source>
</evidence>
<evidence type="ECO:0000259" key="17">
    <source>
        <dbReference type="PROSITE" id="PS50886"/>
    </source>
</evidence>
<dbReference type="Pfam" id="PF03483">
    <property type="entry name" value="B3_4"/>
    <property type="match status" value="1"/>
</dbReference>
<feature type="domain" description="B5" evidence="19">
    <location>
        <begin position="399"/>
        <end position="474"/>
    </location>
</feature>
<dbReference type="Gene3D" id="3.30.930.10">
    <property type="entry name" value="Bira Bifunctional Protein, Domain 2"/>
    <property type="match status" value="1"/>
</dbReference>
<feature type="domain" description="TRNA-binding" evidence="17">
    <location>
        <begin position="39"/>
        <end position="148"/>
    </location>
</feature>
<dbReference type="InterPro" id="IPR002547">
    <property type="entry name" value="tRNA-bd_dom"/>
</dbReference>
<dbReference type="InterPro" id="IPR045864">
    <property type="entry name" value="aa-tRNA-synth_II/BPL/LPL"/>
</dbReference>
<dbReference type="Pfam" id="PF03147">
    <property type="entry name" value="FDX-ACB"/>
    <property type="match status" value="1"/>
</dbReference>
<comment type="catalytic activity">
    <reaction evidence="14 15">
        <text>tRNA(Phe) + L-phenylalanine + ATP = L-phenylalanyl-tRNA(Phe) + AMP + diphosphate + H(+)</text>
        <dbReference type="Rhea" id="RHEA:19413"/>
        <dbReference type="Rhea" id="RHEA-COMP:9668"/>
        <dbReference type="Rhea" id="RHEA-COMP:9699"/>
        <dbReference type="ChEBI" id="CHEBI:15378"/>
        <dbReference type="ChEBI" id="CHEBI:30616"/>
        <dbReference type="ChEBI" id="CHEBI:33019"/>
        <dbReference type="ChEBI" id="CHEBI:58095"/>
        <dbReference type="ChEBI" id="CHEBI:78442"/>
        <dbReference type="ChEBI" id="CHEBI:78531"/>
        <dbReference type="ChEBI" id="CHEBI:456215"/>
        <dbReference type="EC" id="6.1.1.20"/>
    </reaction>
</comment>
<keyword evidence="13 15" id="KW-0030">Aminoacyl-tRNA synthetase</keyword>
<dbReference type="AlphaFoldDB" id="A0A261U3M8"/>
<dbReference type="Gene3D" id="3.50.40.10">
    <property type="entry name" value="Phenylalanyl-trna Synthetase, Chain B, domain 3"/>
    <property type="match status" value="1"/>
</dbReference>
<organism evidence="20 21">
    <name type="scientific">Bordetella genomosp. 4</name>
    <dbReference type="NCBI Taxonomy" id="463044"/>
    <lineage>
        <taxon>Bacteria</taxon>
        <taxon>Pseudomonadati</taxon>
        <taxon>Pseudomonadota</taxon>
        <taxon>Betaproteobacteria</taxon>
        <taxon>Burkholderiales</taxon>
        <taxon>Alcaligenaceae</taxon>
        <taxon>Bordetella</taxon>
    </lineage>
</organism>
<evidence type="ECO:0000256" key="2">
    <source>
        <dbReference type="ARBA" id="ARBA00008653"/>
    </source>
</evidence>
<dbReference type="GO" id="GO:0005524">
    <property type="term" value="F:ATP binding"/>
    <property type="evidence" value="ECO:0007669"/>
    <property type="project" value="UniProtKB-UniRule"/>
</dbReference>
<dbReference type="InterPro" id="IPR009061">
    <property type="entry name" value="DNA-bd_dom_put_sf"/>
</dbReference>
<feature type="domain" description="FDX-ACB" evidence="18">
    <location>
        <begin position="703"/>
        <end position="804"/>
    </location>
</feature>
<dbReference type="FunFam" id="3.30.930.10:FF:000022">
    <property type="entry name" value="Phenylalanine--tRNA ligase beta subunit"/>
    <property type="match status" value="1"/>
</dbReference>
<dbReference type="FunFam" id="2.40.50.140:FF:000045">
    <property type="entry name" value="Phenylalanine--tRNA ligase beta subunit"/>
    <property type="match status" value="1"/>
</dbReference>
<dbReference type="InterPro" id="IPR020825">
    <property type="entry name" value="Phe-tRNA_synthase-like_B3/B4"/>
</dbReference>
<keyword evidence="4 15" id="KW-0963">Cytoplasm</keyword>
<dbReference type="InterPro" id="IPR004532">
    <property type="entry name" value="Phe-tRNA-ligase_IIc_bsu_bact"/>
</dbReference>
<feature type="binding site" evidence="15">
    <location>
        <position position="452"/>
    </location>
    <ligand>
        <name>Mg(2+)</name>
        <dbReference type="ChEBI" id="CHEBI:18420"/>
        <note>shared with alpha subunit</note>
    </ligand>
</feature>
<evidence type="ECO:0000256" key="11">
    <source>
        <dbReference type="ARBA" id="ARBA00022884"/>
    </source>
</evidence>
<dbReference type="GO" id="GO:0009328">
    <property type="term" value="C:phenylalanine-tRNA ligase complex"/>
    <property type="evidence" value="ECO:0007669"/>
    <property type="project" value="TreeGrafter"/>
</dbReference>
<dbReference type="NCBIfam" id="TIGR00472">
    <property type="entry name" value="pheT_bact"/>
    <property type="match status" value="1"/>
</dbReference>
<dbReference type="GO" id="GO:0000287">
    <property type="term" value="F:magnesium ion binding"/>
    <property type="evidence" value="ECO:0007669"/>
    <property type="project" value="UniProtKB-UniRule"/>
</dbReference>
<evidence type="ECO:0000313" key="21">
    <source>
        <dbReference type="Proteomes" id="UP000216885"/>
    </source>
</evidence>
<keyword evidence="9 15" id="KW-0067">ATP-binding</keyword>
<dbReference type="SMART" id="SM00896">
    <property type="entry name" value="FDX-ACB"/>
    <property type="match status" value="1"/>
</dbReference>
<keyword evidence="11 16" id="KW-0694">RNA-binding</keyword>
<sequence>MQFPESWLRALVNPAITTDELAHRLTMAGLEVEETTTAAPPFTGVVVAHIVSIAPHPDADKLRVCQVDDGSGELLQIVCGAPNAAQGLTVPLARVGAELPGGMKIGIAKMRGVQSAGMLCSARELGLSQDHAGLLELPGTLTPGQSIREALDLDDTLFTLKLTPNRADCLSILGVAREVAALTGAPLSVPTAVAVPVALQDRLPVTVSAPDLCGRFAGRVIRGVNARAATPEWMKTRLERAGQRSISALVDISNYVMLELGRPSHVFDLDKIGGDIDVRWAREGETLELLNGQTVELNPKVGVVVAGDQVESLAGIMGGEATSVTLDTTNIYLEAAFWWPEAIAGRARRYKFSSEASHRFERGVDYASIPEHLEFISRLIIDICGGQAGPVDDQVVNLPTRQSVRMRLSRCHRVLGVPVPQAEVAQIFNSLGLSFQVDGDDFIVDPPSYRFDLEIEEDLIEEVARIYGFERLPDVPPIARAQMFSQPEQRRGPHMLRRMAAAQDYQEVVNYSFVEADWERDYAGNNEPVRLLNPIASHLSVMRSSLIAGLVANIRYNANRKQSRVRVFELGRVFLRDSAHQDGPLDVAGVRQPLRLSGAAWGPAVEEQWGTPTRQVDFYDVKMDVEALFGARASELRFEAATHPALHPGRSARIDLDGQPVGWIGELHPRWAQQADLAHAPVVFELDVQALSQGQLPQVRELSRQPVVVRDLALWVDLPVSAQAMLDTVAATIAADATLAVVQDTRLFDVWRDKPQDGKPVTEKSLAFRFWLQDTEVTLDEARVADCLARITQALISAHGARQRT</sequence>
<dbReference type="InterPro" id="IPR033714">
    <property type="entry name" value="tRNA_bind_bactPheRS"/>
</dbReference>
<evidence type="ECO:0000256" key="15">
    <source>
        <dbReference type="HAMAP-Rule" id="MF_00283"/>
    </source>
</evidence>
<comment type="caution">
    <text evidence="20">The sequence shown here is derived from an EMBL/GenBank/DDBJ whole genome shotgun (WGS) entry which is preliminary data.</text>
</comment>
<comment type="cofactor">
    <cofactor evidence="15">
        <name>Mg(2+)</name>
        <dbReference type="ChEBI" id="CHEBI:18420"/>
    </cofactor>
    <text evidence="15">Binds 2 magnesium ions per tetramer.</text>
</comment>
<evidence type="ECO:0000256" key="7">
    <source>
        <dbReference type="ARBA" id="ARBA00022723"/>
    </source>
</evidence>
<proteinExistence type="inferred from homology"/>
<dbReference type="PROSITE" id="PS50886">
    <property type="entry name" value="TRBD"/>
    <property type="match status" value="1"/>
</dbReference>
<dbReference type="InterPro" id="IPR005121">
    <property type="entry name" value="Fdx_antiC-bd"/>
</dbReference>
<dbReference type="FunFam" id="3.30.56.10:FF:000002">
    <property type="entry name" value="Phenylalanine--tRNA ligase beta subunit"/>
    <property type="match status" value="1"/>
</dbReference>
<dbReference type="InterPro" id="IPR045060">
    <property type="entry name" value="Phe-tRNA-ligase_IIc_bsu"/>
</dbReference>
<dbReference type="Gene3D" id="2.40.50.140">
    <property type="entry name" value="Nucleic acid-binding proteins"/>
    <property type="match status" value="1"/>
</dbReference>
<dbReference type="Gene3D" id="3.30.56.10">
    <property type="match status" value="2"/>
</dbReference>
<dbReference type="NCBIfam" id="NF045760">
    <property type="entry name" value="YtpR"/>
    <property type="match status" value="1"/>
</dbReference>
<evidence type="ECO:0000256" key="1">
    <source>
        <dbReference type="ARBA" id="ARBA00004496"/>
    </source>
</evidence>
<dbReference type="Proteomes" id="UP000216885">
    <property type="component" value="Unassembled WGS sequence"/>
</dbReference>
<feature type="binding site" evidence="15">
    <location>
        <position position="458"/>
    </location>
    <ligand>
        <name>Mg(2+)</name>
        <dbReference type="ChEBI" id="CHEBI:18420"/>
        <note>shared with alpha subunit</note>
    </ligand>
</feature>
<dbReference type="PROSITE" id="PS51447">
    <property type="entry name" value="FDX_ACB"/>
    <property type="match status" value="1"/>
</dbReference>
<evidence type="ECO:0000256" key="6">
    <source>
        <dbReference type="ARBA" id="ARBA00022598"/>
    </source>
</evidence>
<dbReference type="InterPro" id="IPR005147">
    <property type="entry name" value="tRNA_synthase_B5-dom"/>
</dbReference>
<dbReference type="PANTHER" id="PTHR10947:SF0">
    <property type="entry name" value="PHENYLALANINE--TRNA LIGASE BETA SUBUNIT"/>
    <property type="match status" value="1"/>
</dbReference>
<dbReference type="EC" id="6.1.1.20" evidence="15"/>
<evidence type="ECO:0000256" key="16">
    <source>
        <dbReference type="PROSITE-ProRule" id="PRU00209"/>
    </source>
</evidence>
<evidence type="ECO:0000256" key="12">
    <source>
        <dbReference type="ARBA" id="ARBA00022917"/>
    </source>
</evidence>
<dbReference type="SUPFAM" id="SSF54991">
    <property type="entry name" value="Anticodon-binding domain of PheRS"/>
    <property type="match status" value="1"/>
</dbReference>
<feature type="binding site" evidence="15">
    <location>
        <position position="462"/>
    </location>
    <ligand>
        <name>Mg(2+)</name>
        <dbReference type="ChEBI" id="CHEBI:18420"/>
        <note>shared with alpha subunit</note>
    </ligand>
</feature>
<dbReference type="CDD" id="cd02796">
    <property type="entry name" value="tRNA_bind_bactPheRS"/>
    <property type="match status" value="1"/>
</dbReference>
<name>A0A261U3M8_9BORD</name>
<reference evidence="20 21" key="1">
    <citation type="submission" date="2017-05" db="EMBL/GenBank/DDBJ databases">
        <title>Complete and WGS of Bordetella genogroups.</title>
        <authorList>
            <person name="Spilker T."/>
            <person name="LiPuma J."/>
        </authorList>
    </citation>
    <scope>NUCLEOTIDE SEQUENCE [LARGE SCALE GENOMIC DNA]</scope>
    <source>
        <strain evidence="20 21">AU9919</strain>
    </source>
</reference>
<dbReference type="EMBL" id="NEVQ01000013">
    <property type="protein sequence ID" value="OZI56489.1"/>
    <property type="molecule type" value="Genomic_DNA"/>
</dbReference>
<keyword evidence="12 15" id="KW-0648">Protein biosynthesis</keyword>
<keyword evidence="21" id="KW-1185">Reference proteome</keyword>
<dbReference type="Gene3D" id="3.30.70.380">
    <property type="entry name" value="Ferrodoxin-fold anticodon-binding domain"/>
    <property type="match status" value="1"/>
</dbReference>
<keyword evidence="7 15" id="KW-0479">Metal-binding</keyword>
<comment type="similarity">
    <text evidence="2 15">Belongs to the phenylalanyl-tRNA synthetase beta subunit family. Type 1 subfamily.</text>
</comment>
<dbReference type="HAMAP" id="MF_00283">
    <property type="entry name" value="Phe_tRNA_synth_beta1"/>
    <property type="match status" value="1"/>
</dbReference>
<dbReference type="SUPFAM" id="SSF50249">
    <property type="entry name" value="Nucleic acid-binding proteins"/>
    <property type="match status" value="1"/>
</dbReference>
<evidence type="ECO:0000256" key="3">
    <source>
        <dbReference type="ARBA" id="ARBA00011209"/>
    </source>
</evidence>
<dbReference type="GO" id="GO:0006432">
    <property type="term" value="P:phenylalanyl-tRNA aminoacylation"/>
    <property type="evidence" value="ECO:0007669"/>
    <property type="project" value="UniProtKB-UniRule"/>
</dbReference>
<dbReference type="Pfam" id="PF03484">
    <property type="entry name" value="B5"/>
    <property type="match status" value="1"/>
</dbReference>
<keyword evidence="6 15" id="KW-0436">Ligase</keyword>
<feature type="binding site" evidence="15">
    <location>
        <position position="461"/>
    </location>
    <ligand>
        <name>Mg(2+)</name>
        <dbReference type="ChEBI" id="CHEBI:18420"/>
        <note>shared with alpha subunit</note>
    </ligand>
</feature>
<dbReference type="SMART" id="SM00874">
    <property type="entry name" value="B5"/>
    <property type="match status" value="1"/>
</dbReference>
<dbReference type="PANTHER" id="PTHR10947">
    <property type="entry name" value="PHENYLALANYL-TRNA SYNTHETASE BETA CHAIN AND LEUCINE-RICH REPEAT-CONTAINING PROTEIN 47"/>
    <property type="match status" value="1"/>
</dbReference>
<dbReference type="InterPro" id="IPR041616">
    <property type="entry name" value="PheRS_beta_core"/>
</dbReference>
<evidence type="ECO:0000256" key="10">
    <source>
        <dbReference type="ARBA" id="ARBA00022842"/>
    </source>
</evidence>
<keyword evidence="5 16" id="KW-0820">tRNA-binding</keyword>
<dbReference type="CDD" id="cd00769">
    <property type="entry name" value="PheRS_beta_core"/>
    <property type="match status" value="1"/>
</dbReference>
<dbReference type="Pfam" id="PF01588">
    <property type="entry name" value="tRNA_bind"/>
    <property type="match status" value="1"/>
</dbReference>
<dbReference type="SUPFAM" id="SSF46955">
    <property type="entry name" value="Putative DNA-binding domain"/>
    <property type="match status" value="1"/>
</dbReference>
<dbReference type="GO" id="GO:0000049">
    <property type="term" value="F:tRNA binding"/>
    <property type="evidence" value="ECO:0007669"/>
    <property type="project" value="UniProtKB-UniRule"/>
</dbReference>
<keyword evidence="10 15" id="KW-0460">Magnesium</keyword>
<dbReference type="RefSeq" id="WP_094838140.1">
    <property type="nucleotide sequence ID" value="NZ_NEVQ01000013.1"/>
</dbReference>
<gene>
    <name evidence="15" type="primary">pheT</name>
    <name evidence="20" type="ORF">CAL20_13760</name>
</gene>
<dbReference type="SUPFAM" id="SSF56037">
    <property type="entry name" value="PheT/TilS domain"/>
    <property type="match status" value="1"/>
</dbReference>
<evidence type="ECO:0000256" key="13">
    <source>
        <dbReference type="ARBA" id="ARBA00023146"/>
    </source>
</evidence>
<dbReference type="GO" id="GO:0004826">
    <property type="term" value="F:phenylalanine-tRNA ligase activity"/>
    <property type="evidence" value="ECO:0007669"/>
    <property type="project" value="UniProtKB-UniRule"/>
</dbReference>
<dbReference type="SMART" id="SM00873">
    <property type="entry name" value="B3_4"/>
    <property type="match status" value="1"/>
</dbReference>
<evidence type="ECO:0000259" key="18">
    <source>
        <dbReference type="PROSITE" id="PS51447"/>
    </source>
</evidence>
<evidence type="ECO:0000256" key="14">
    <source>
        <dbReference type="ARBA" id="ARBA00049255"/>
    </source>
</evidence>
<evidence type="ECO:0000256" key="8">
    <source>
        <dbReference type="ARBA" id="ARBA00022741"/>
    </source>
</evidence>
<evidence type="ECO:0000256" key="9">
    <source>
        <dbReference type="ARBA" id="ARBA00022840"/>
    </source>
</evidence>
<dbReference type="InterPro" id="IPR005146">
    <property type="entry name" value="B3/B4_tRNA-bd"/>
</dbReference>
<dbReference type="InterPro" id="IPR012340">
    <property type="entry name" value="NA-bd_OB-fold"/>
</dbReference>
<dbReference type="SUPFAM" id="SSF55681">
    <property type="entry name" value="Class II aaRS and biotin synthetases"/>
    <property type="match status" value="1"/>
</dbReference>
<evidence type="ECO:0000313" key="20">
    <source>
        <dbReference type="EMBL" id="OZI56489.1"/>
    </source>
</evidence>
<comment type="subunit">
    <text evidence="3 15">Tetramer of two alpha and two beta subunits.</text>
</comment>
<comment type="subcellular location">
    <subcellularLocation>
        <location evidence="1 15">Cytoplasm</location>
    </subcellularLocation>
</comment>
<protein>
    <recommendedName>
        <fullName evidence="15">Phenylalanine--tRNA ligase beta subunit</fullName>
        <ecNumber evidence="15">6.1.1.20</ecNumber>
    </recommendedName>
    <alternativeName>
        <fullName evidence="15">Phenylalanyl-tRNA synthetase beta subunit</fullName>
        <shortName evidence="15">PheRS</shortName>
    </alternativeName>
</protein>
<dbReference type="PROSITE" id="PS51483">
    <property type="entry name" value="B5"/>
    <property type="match status" value="1"/>
</dbReference>
<evidence type="ECO:0000256" key="4">
    <source>
        <dbReference type="ARBA" id="ARBA00022490"/>
    </source>
</evidence>